<accession>A0A4R5TLG6</accession>
<gene>
    <name evidence="2" type="ORF">E2F46_11240</name>
</gene>
<keyword evidence="3" id="KW-1185">Reference proteome</keyword>
<feature type="region of interest" description="Disordered" evidence="1">
    <location>
        <begin position="36"/>
        <end position="62"/>
    </location>
</feature>
<evidence type="ECO:0000313" key="2">
    <source>
        <dbReference type="EMBL" id="TDK23188.1"/>
    </source>
</evidence>
<protein>
    <submittedName>
        <fullName evidence="2">Uncharacterized protein</fullName>
    </submittedName>
</protein>
<dbReference type="AlphaFoldDB" id="A0A4R5TLG6"/>
<proteinExistence type="predicted"/>
<organism evidence="2 3">
    <name type="scientific">Luteimonas aestuarii</name>
    <dbReference type="NCBI Taxonomy" id="453837"/>
    <lineage>
        <taxon>Bacteria</taxon>
        <taxon>Pseudomonadati</taxon>
        <taxon>Pseudomonadota</taxon>
        <taxon>Gammaproteobacteria</taxon>
        <taxon>Lysobacterales</taxon>
        <taxon>Lysobacteraceae</taxon>
        <taxon>Luteimonas</taxon>
    </lineage>
</organism>
<evidence type="ECO:0000256" key="1">
    <source>
        <dbReference type="SAM" id="MobiDB-lite"/>
    </source>
</evidence>
<dbReference type="EMBL" id="SMTF01000009">
    <property type="protein sequence ID" value="TDK23188.1"/>
    <property type="molecule type" value="Genomic_DNA"/>
</dbReference>
<feature type="compositionally biased region" description="Polar residues" evidence="1">
    <location>
        <begin position="36"/>
        <end position="45"/>
    </location>
</feature>
<dbReference type="Proteomes" id="UP000294796">
    <property type="component" value="Unassembled WGS sequence"/>
</dbReference>
<comment type="caution">
    <text evidence="2">The sequence shown here is derived from an EMBL/GenBank/DDBJ whole genome shotgun (WGS) entry which is preliminary data.</text>
</comment>
<evidence type="ECO:0000313" key="3">
    <source>
        <dbReference type="Proteomes" id="UP000294796"/>
    </source>
</evidence>
<sequence length="77" mass="8394">MLLTDPEAAGMGEPMRACAPLARALANARAASAGWTWSRSGQAGRSRQDTDVLSKNPVESNQKRELRRGKAFLWLLP</sequence>
<reference evidence="2 3" key="1">
    <citation type="submission" date="2019-03" db="EMBL/GenBank/DDBJ databases">
        <title>Luteimonas zhaokaii sp.nov., isolated from the rectal contents of Plateau pika in Yushu, Qinghai Province, China.</title>
        <authorList>
            <person name="Zhang G."/>
        </authorList>
    </citation>
    <scope>NUCLEOTIDE SEQUENCE [LARGE SCALE GENOMIC DNA]</scope>
    <source>
        <strain evidence="2 3">B9</strain>
    </source>
</reference>
<dbReference type="RefSeq" id="WP_133322180.1">
    <property type="nucleotide sequence ID" value="NZ_SMTF01000009.1"/>
</dbReference>
<name>A0A4R5TLG6_9GAMM</name>